<keyword evidence="1" id="KW-0472">Membrane</keyword>
<evidence type="ECO:0000313" key="3">
    <source>
        <dbReference type="Proteomes" id="UP001319180"/>
    </source>
</evidence>
<protein>
    <recommendedName>
        <fullName evidence="4">Transmembrane family 220, helix</fullName>
    </recommendedName>
</protein>
<evidence type="ECO:0008006" key="4">
    <source>
        <dbReference type="Google" id="ProtNLM"/>
    </source>
</evidence>
<proteinExistence type="predicted"/>
<dbReference type="Pfam" id="PF15071">
    <property type="entry name" value="TMEM220"/>
    <property type="match status" value="1"/>
</dbReference>
<evidence type="ECO:0000313" key="2">
    <source>
        <dbReference type="EMBL" id="MBT1688914.1"/>
    </source>
</evidence>
<gene>
    <name evidence="2" type="ORF">KK078_20280</name>
</gene>
<keyword evidence="3" id="KW-1185">Reference proteome</keyword>
<dbReference type="Proteomes" id="UP001319180">
    <property type="component" value="Unassembled WGS sequence"/>
</dbReference>
<dbReference type="InterPro" id="IPR029377">
    <property type="entry name" value="TMEM220"/>
</dbReference>
<comment type="caution">
    <text evidence="2">The sequence shown here is derived from an EMBL/GenBank/DDBJ whole genome shotgun (WGS) entry which is preliminary data.</text>
</comment>
<dbReference type="PANTHER" id="PTHR34262">
    <property type="entry name" value="TRANSMEMBRANE PROTEIN 220"/>
    <property type="match status" value="1"/>
</dbReference>
<dbReference type="EMBL" id="JAHESC010000032">
    <property type="protein sequence ID" value="MBT1688914.1"/>
    <property type="molecule type" value="Genomic_DNA"/>
</dbReference>
<evidence type="ECO:0000256" key="1">
    <source>
        <dbReference type="SAM" id="Phobius"/>
    </source>
</evidence>
<reference evidence="2 3" key="1">
    <citation type="submission" date="2021-05" db="EMBL/GenBank/DDBJ databases">
        <title>A Polyphasic approach of four new species of the genus Ohtaekwangia: Ohtaekwangia histidinii sp. nov., Ohtaekwangia cretensis sp. nov., Ohtaekwangia indiensis sp. nov., Ohtaekwangia reichenbachii sp. nov. from diverse environment.</title>
        <authorList>
            <person name="Octaviana S."/>
        </authorList>
    </citation>
    <scope>NUCLEOTIDE SEQUENCE [LARGE SCALE GENOMIC DNA]</scope>
    <source>
        <strain evidence="2 3">PWU37</strain>
    </source>
</reference>
<dbReference type="AlphaFoldDB" id="A0AAP2DBX9"/>
<accession>A0AAP2DBX9</accession>
<feature type="transmembrane region" description="Helical" evidence="1">
    <location>
        <begin position="51"/>
        <end position="69"/>
    </location>
</feature>
<feature type="transmembrane region" description="Helical" evidence="1">
    <location>
        <begin position="100"/>
        <end position="116"/>
    </location>
</feature>
<dbReference type="PANTHER" id="PTHR34262:SF1">
    <property type="entry name" value="TRANSMEMBRANE PROTEIN 220"/>
    <property type="match status" value="1"/>
</dbReference>
<dbReference type="RefSeq" id="WP_254092140.1">
    <property type="nucleotide sequence ID" value="NZ_JAHESC010000032.1"/>
</dbReference>
<sequence length="122" mass="14209">MRILNFVLAVMFLIFAFLQVNDPDPVLWILVYGVMAVFCVMAMFAYYPRKVLWGALIAALAYSVIYFPGVQEWWQTSEHSALFDNVAKMEHLYIEESREFLGLMICVIVIVFYLILSRRRAA</sequence>
<feature type="transmembrane region" description="Helical" evidence="1">
    <location>
        <begin position="28"/>
        <end position="46"/>
    </location>
</feature>
<keyword evidence="1" id="KW-0812">Transmembrane</keyword>
<organism evidence="2 3">
    <name type="scientific">Dawidia soli</name>
    <dbReference type="NCBI Taxonomy" id="2782352"/>
    <lineage>
        <taxon>Bacteria</taxon>
        <taxon>Pseudomonadati</taxon>
        <taxon>Bacteroidota</taxon>
        <taxon>Cytophagia</taxon>
        <taxon>Cytophagales</taxon>
        <taxon>Chryseotaleaceae</taxon>
        <taxon>Dawidia</taxon>
    </lineage>
</organism>
<keyword evidence="1" id="KW-1133">Transmembrane helix</keyword>
<name>A0AAP2DBX9_9BACT</name>